<feature type="transmembrane region" description="Helical" evidence="12">
    <location>
        <begin position="6"/>
        <end position="28"/>
    </location>
</feature>
<dbReference type="Gene3D" id="6.10.140.1330">
    <property type="match status" value="1"/>
</dbReference>
<accession>A0A1C9WBP5</accession>
<feature type="transmembrane region" description="Helical" evidence="12">
    <location>
        <begin position="65"/>
        <end position="84"/>
    </location>
</feature>
<gene>
    <name evidence="14" type="primary">nhaH_1</name>
    <name evidence="14" type="ORF">AUP74_03198</name>
</gene>
<evidence type="ECO:0000256" key="8">
    <source>
        <dbReference type="ARBA" id="ARBA00023053"/>
    </source>
</evidence>
<dbReference type="KEGG" id="micc:AUP74_03198"/>
<sequence>MESADSVITLVGQGLYMAIAAVVGLALARVLRTDNTLGCLIAGVLAGMLLPAINFDTGLRAHNIQALVFFVILPVLIFEAAWQIEPVVLKRWLGPVLLFSTVGVVLSAILIGLLTYYGIDRAEDFPWIAAFLTGVILAATDPVSVVNKLRTKHSGEDLITLVEGESLFNDAAAILLYSLTLGVALHTVMEGSASTGEALEGPGTVTLYFFATFFGGLAIGLVCGLLTAIVVLFLRSAGAALVVLLLAAFGSFYLAEHVVHVSGILAVMTCGIVARACLREQRETFLAHAAPTWEWLSLMFSALIFVIMGLVITWEMFSERWLAMIIAIAAAVGARALTIFLLAPLARFIGPPIPKEWRLLMGWGGLRGVVAVALVLSLPEDLPYWWTIQSMVFGVVLFSLLVQGTTCSWLLGKPESGASDGAAKDRG</sequence>
<keyword evidence="3" id="KW-0813">Transport</keyword>
<keyword evidence="11" id="KW-0739">Sodium transport</keyword>
<feature type="transmembrane region" description="Helical" evidence="12">
    <location>
        <begin position="96"/>
        <end position="119"/>
    </location>
</feature>
<dbReference type="GO" id="GO:0051453">
    <property type="term" value="P:regulation of intracellular pH"/>
    <property type="evidence" value="ECO:0007669"/>
    <property type="project" value="TreeGrafter"/>
</dbReference>
<keyword evidence="10 12" id="KW-0472">Membrane</keyword>
<evidence type="ECO:0000256" key="10">
    <source>
        <dbReference type="ARBA" id="ARBA00023136"/>
    </source>
</evidence>
<dbReference type="PATRIC" id="fig|1769779.3.peg.3181"/>
<dbReference type="GO" id="GO:0015385">
    <property type="term" value="F:sodium:proton antiporter activity"/>
    <property type="evidence" value="ECO:0007669"/>
    <property type="project" value="InterPro"/>
</dbReference>
<evidence type="ECO:0000256" key="2">
    <source>
        <dbReference type="ARBA" id="ARBA00007367"/>
    </source>
</evidence>
<keyword evidence="6 12" id="KW-0812">Transmembrane</keyword>
<reference evidence="15" key="1">
    <citation type="submission" date="2016-01" db="EMBL/GenBank/DDBJ databases">
        <title>Complete genome sequence of Microbulbifer sp. CCB-MM1, a halophile isolated from Matang Mangrove Forest, Perak.</title>
        <authorList>
            <person name="Moh T.H."/>
            <person name="Dinesh B."/>
            <person name="Lau N.-S."/>
            <person name="Go F."/>
            <person name="Alexander Chong S.-C."/>
        </authorList>
    </citation>
    <scope>NUCLEOTIDE SEQUENCE [LARGE SCALE GENOMIC DNA]</scope>
    <source>
        <strain evidence="15">CCB-MM1</strain>
    </source>
</reference>
<dbReference type="Proteomes" id="UP000095672">
    <property type="component" value="Chromosome"/>
</dbReference>
<evidence type="ECO:0000256" key="1">
    <source>
        <dbReference type="ARBA" id="ARBA00004651"/>
    </source>
</evidence>
<evidence type="ECO:0000256" key="6">
    <source>
        <dbReference type="ARBA" id="ARBA00022692"/>
    </source>
</evidence>
<evidence type="ECO:0000259" key="13">
    <source>
        <dbReference type="Pfam" id="PF00999"/>
    </source>
</evidence>
<feature type="transmembrane region" description="Helical" evidence="12">
    <location>
        <begin position="357"/>
        <end position="378"/>
    </location>
</feature>
<comment type="subcellular location">
    <subcellularLocation>
        <location evidence="1">Cell membrane</location>
        <topology evidence="1">Multi-pass membrane protein</topology>
    </subcellularLocation>
</comment>
<dbReference type="OrthoDB" id="9774146at2"/>
<evidence type="ECO:0000256" key="3">
    <source>
        <dbReference type="ARBA" id="ARBA00022448"/>
    </source>
</evidence>
<feature type="transmembrane region" description="Helical" evidence="12">
    <location>
        <begin position="167"/>
        <end position="188"/>
    </location>
</feature>
<dbReference type="GO" id="GO:0098719">
    <property type="term" value="P:sodium ion import across plasma membrane"/>
    <property type="evidence" value="ECO:0007669"/>
    <property type="project" value="TreeGrafter"/>
</dbReference>
<feature type="transmembrane region" description="Helical" evidence="12">
    <location>
        <begin position="298"/>
        <end position="317"/>
    </location>
</feature>
<dbReference type="RefSeq" id="WP_069948414.1">
    <property type="nucleotide sequence ID" value="NZ_CP014143.1"/>
</dbReference>
<feature type="transmembrane region" description="Helical" evidence="12">
    <location>
        <begin position="208"/>
        <end position="232"/>
    </location>
</feature>
<comment type="similarity">
    <text evidence="2">Belongs to the monovalent cation:proton antiporter 1 (CPA1) transporter (TC 2.A.36) family.</text>
</comment>
<feature type="transmembrane region" description="Helical" evidence="12">
    <location>
        <begin position="125"/>
        <end position="146"/>
    </location>
</feature>
<dbReference type="AlphaFoldDB" id="A0A1C9WBP5"/>
<dbReference type="InterPro" id="IPR006153">
    <property type="entry name" value="Cation/H_exchanger_TM"/>
</dbReference>
<name>A0A1C9WBP5_9GAMM</name>
<dbReference type="EMBL" id="CP014143">
    <property type="protein sequence ID" value="AOS98564.1"/>
    <property type="molecule type" value="Genomic_DNA"/>
</dbReference>
<dbReference type="PANTHER" id="PTHR10110">
    <property type="entry name" value="SODIUM/HYDROGEN EXCHANGER"/>
    <property type="match status" value="1"/>
</dbReference>
<evidence type="ECO:0000256" key="11">
    <source>
        <dbReference type="ARBA" id="ARBA00023201"/>
    </source>
</evidence>
<dbReference type="STRING" id="1769779.AUP74_03198"/>
<keyword evidence="15" id="KW-1185">Reference proteome</keyword>
<evidence type="ECO:0000256" key="9">
    <source>
        <dbReference type="ARBA" id="ARBA00023065"/>
    </source>
</evidence>
<proteinExistence type="inferred from homology"/>
<keyword evidence="9" id="KW-0406">Ion transport</keyword>
<keyword evidence="4" id="KW-0050">Antiport</keyword>
<evidence type="ECO:0000256" key="4">
    <source>
        <dbReference type="ARBA" id="ARBA00022449"/>
    </source>
</evidence>
<evidence type="ECO:0000313" key="15">
    <source>
        <dbReference type="Proteomes" id="UP000095672"/>
    </source>
</evidence>
<evidence type="ECO:0000256" key="7">
    <source>
        <dbReference type="ARBA" id="ARBA00022989"/>
    </source>
</evidence>
<feature type="transmembrane region" description="Helical" evidence="12">
    <location>
        <begin position="261"/>
        <end position="278"/>
    </location>
</feature>
<feature type="transmembrane region" description="Helical" evidence="12">
    <location>
        <begin position="384"/>
        <end position="402"/>
    </location>
</feature>
<keyword evidence="5" id="KW-1003">Cell membrane</keyword>
<evidence type="ECO:0000313" key="14">
    <source>
        <dbReference type="EMBL" id="AOS98564.1"/>
    </source>
</evidence>
<keyword evidence="8" id="KW-0915">Sodium</keyword>
<evidence type="ECO:0000256" key="12">
    <source>
        <dbReference type="SAM" id="Phobius"/>
    </source>
</evidence>
<feature type="transmembrane region" description="Helical" evidence="12">
    <location>
        <begin position="35"/>
        <end position="53"/>
    </location>
</feature>
<keyword evidence="7 12" id="KW-1133">Transmembrane helix</keyword>
<dbReference type="InterPro" id="IPR018422">
    <property type="entry name" value="Cation/H_exchanger_CPA1"/>
</dbReference>
<dbReference type="Pfam" id="PF00999">
    <property type="entry name" value="Na_H_Exchanger"/>
    <property type="match status" value="1"/>
</dbReference>
<evidence type="ECO:0000256" key="5">
    <source>
        <dbReference type="ARBA" id="ARBA00022475"/>
    </source>
</evidence>
<dbReference type="GO" id="GO:0005886">
    <property type="term" value="C:plasma membrane"/>
    <property type="evidence" value="ECO:0007669"/>
    <property type="project" value="UniProtKB-SubCell"/>
</dbReference>
<dbReference type="PANTHER" id="PTHR10110:SF195">
    <property type="entry name" value="NA(+)_H(+) ANTIPORTER NHAS2"/>
    <property type="match status" value="1"/>
</dbReference>
<feature type="transmembrane region" description="Helical" evidence="12">
    <location>
        <begin position="239"/>
        <end position="255"/>
    </location>
</feature>
<dbReference type="GO" id="GO:0015386">
    <property type="term" value="F:potassium:proton antiporter activity"/>
    <property type="evidence" value="ECO:0007669"/>
    <property type="project" value="TreeGrafter"/>
</dbReference>
<feature type="transmembrane region" description="Helical" evidence="12">
    <location>
        <begin position="323"/>
        <end position="345"/>
    </location>
</feature>
<protein>
    <submittedName>
        <fullName evidence="14">Na(+)/H(+) antiporter NhaH</fullName>
    </submittedName>
</protein>
<feature type="domain" description="Cation/H+ exchanger transmembrane" evidence="13">
    <location>
        <begin position="18"/>
        <end position="411"/>
    </location>
</feature>
<organism evidence="14 15">
    <name type="scientific">Microbulbifer aggregans</name>
    <dbReference type="NCBI Taxonomy" id="1769779"/>
    <lineage>
        <taxon>Bacteria</taxon>
        <taxon>Pseudomonadati</taxon>
        <taxon>Pseudomonadota</taxon>
        <taxon>Gammaproteobacteria</taxon>
        <taxon>Cellvibrionales</taxon>
        <taxon>Microbulbiferaceae</taxon>
        <taxon>Microbulbifer</taxon>
    </lineage>
</organism>